<keyword evidence="1" id="KW-0653">Protein transport</keyword>
<evidence type="ECO:0008006" key="4">
    <source>
        <dbReference type="Google" id="ProtNLM"/>
    </source>
</evidence>
<feature type="transmembrane region" description="Helical" evidence="2">
    <location>
        <begin position="361"/>
        <end position="382"/>
    </location>
</feature>
<keyword evidence="1" id="KW-0813">Transport</keyword>
<sequence length="493" mass="56735">MVFSRAKTYVVSVMSFPVIMVLVWMYLMMIQFYLVTISVNHDTVNLESISFSTYILFPLIGLLTDVYIGRYRAIMIGINLCFISWIITGILFILNSSYGGFMGQMWILPGSIINVIGYITFAANIIQYNVDQLIGASANELSTIIYWNIASYPTAWVLSDSLLLLDTVTADLLFIIATGVALSLILVSHSLFKHKLENVSQIKNPVKLIVRVLCYARKHKYPENRSALTYWEEEAPSRLDLGKDKYGGSFTEEEVEDVKTFFRMLPLFIAIVGFGSALFLWIPLGKAMNKSSVHYIIFKYDGAYQIVVLLLFFIYQFIIRGCCHRYIPSMLTRMGAGLVFALLGCITQLLVHIFASYDFLLIIRQILFGITCFLIYPTSLEFTVAQSPEYMRGMMVGLCYSSLGIGSIIAFMLLFLIKKWYYIITISCVFQLLILIAFVILAKRYKYRVRENEVNIVQIVDDHYQRYMEQEDEYEYQRHKVTLENETNYVIND</sequence>
<feature type="transmembrane region" description="Helical" evidence="2">
    <location>
        <begin position="172"/>
        <end position="192"/>
    </location>
</feature>
<name>A0A1X7THS4_AMPQE</name>
<feature type="transmembrane region" description="Helical" evidence="2">
    <location>
        <begin position="75"/>
        <end position="94"/>
    </location>
</feature>
<organism evidence="3">
    <name type="scientific">Amphimedon queenslandica</name>
    <name type="common">Sponge</name>
    <dbReference type="NCBI Taxonomy" id="400682"/>
    <lineage>
        <taxon>Eukaryota</taxon>
        <taxon>Metazoa</taxon>
        <taxon>Porifera</taxon>
        <taxon>Demospongiae</taxon>
        <taxon>Heteroscleromorpha</taxon>
        <taxon>Haplosclerida</taxon>
        <taxon>Niphatidae</taxon>
        <taxon>Amphimedon</taxon>
    </lineage>
</organism>
<proteinExistence type="predicted"/>
<keyword evidence="2" id="KW-0472">Membrane</keyword>
<dbReference type="OrthoDB" id="8904098at2759"/>
<dbReference type="EnsemblMetazoa" id="Aqu2.1.14301_001">
    <property type="protein sequence ID" value="Aqu2.1.14301_001"/>
    <property type="gene ID" value="Aqu2.1.14301"/>
</dbReference>
<feature type="transmembrane region" description="Helical" evidence="2">
    <location>
        <begin position="420"/>
        <end position="442"/>
    </location>
</feature>
<feature type="transmembrane region" description="Helical" evidence="2">
    <location>
        <begin position="335"/>
        <end position="355"/>
    </location>
</feature>
<evidence type="ECO:0000256" key="1">
    <source>
        <dbReference type="ARBA" id="ARBA00022856"/>
    </source>
</evidence>
<feature type="transmembrane region" description="Helical" evidence="2">
    <location>
        <begin position="394"/>
        <end position="414"/>
    </location>
</feature>
<evidence type="ECO:0000313" key="3">
    <source>
        <dbReference type="EnsemblMetazoa" id="Aqu2.1.14301_001"/>
    </source>
</evidence>
<accession>A0A1X7THS4</accession>
<dbReference type="PANTHER" id="PTHR11654">
    <property type="entry name" value="OLIGOPEPTIDE TRANSPORTER-RELATED"/>
    <property type="match status" value="1"/>
</dbReference>
<dbReference type="Gene3D" id="1.20.1250.20">
    <property type="entry name" value="MFS general substrate transporter like domains"/>
    <property type="match status" value="1"/>
</dbReference>
<keyword evidence="2" id="KW-0812">Transmembrane</keyword>
<evidence type="ECO:0000256" key="2">
    <source>
        <dbReference type="SAM" id="Phobius"/>
    </source>
</evidence>
<feature type="transmembrane region" description="Helical" evidence="2">
    <location>
        <begin position="302"/>
        <end position="323"/>
    </location>
</feature>
<dbReference type="SUPFAM" id="SSF103473">
    <property type="entry name" value="MFS general substrate transporter"/>
    <property type="match status" value="1"/>
</dbReference>
<dbReference type="InParanoid" id="A0A1X7THS4"/>
<protein>
    <recommendedName>
        <fullName evidence="4">Major facilitator superfamily (MFS) profile domain-containing protein</fullName>
    </recommendedName>
</protein>
<feature type="transmembrane region" description="Helical" evidence="2">
    <location>
        <begin position="133"/>
        <end position="152"/>
    </location>
</feature>
<keyword evidence="2" id="KW-1133">Transmembrane helix</keyword>
<dbReference type="GO" id="GO:0015833">
    <property type="term" value="P:peptide transport"/>
    <property type="evidence" value="ECO:0007669"/>
    <property type="project" value="UniProtKB-KW"/>
</dbReference>
<feature type="transmembrane region" description="Helical" evidence="2">
    <location>
        <begin position="49"/>
        <end position="68"/>
    </location>
</feature>
<keyword evidence="1" id="KW-0571">Peptide transport</keyword>
<feature type="transmembrane region" description="Helical" evidence="2">
    <location>
        <begin position="9"/>
        <end position="29"/>
    </location>
</feature>
<feature type="transmembrane region" description="Helical" evidence="2">
    <location>
        <begin position="264"/>
        <end position="282"/>
    </location>
</feature>
<dbReference type="AlphaFoldDB" id="A0A1X7THS4"/>
<dbReference type="InterPro" id="IPR036259">
    <property type="entry name" value="MFS_trans_sf"/>
</dbReference>
<reference evidence="3" key="1">
    <citation type="submission" date="2017-05" db="UniProtKB">
        <authorList>
            <consortium name="EnsemblMetazoa"/>
        </authorList>
    </citation>
    <scope>IDENTIFICATION</scope>
</reference>
<feature type="transmembrane region" description="Helical" evidence="2">
    <location>
        <begin position="106"/>
        <end position="126"/>
    </location>
</feature>